<feature type="compositionally biased region" description="Polar residues" evidence="1">
    <location>
        <begin position="36"/>
        <end position="51"/>
    </location>
</feature>
<dbReference type="Gene3D" id="2.60.200.20">
    <property type="match status" value="1"/>
</dbReference>
<dbReference type="PROSITE" id="PS50006">
    <property type="entry name" value="FHA_DOMAIN"/>
    <property type="match status" value="1"/>
</dbReference>
<dbReference type="Proteomes" id="UP000800200">
    <property type="component" value="Unassembled WGS sequence"/>
</dbReference>
<proteinExistence type="predicted"/>
<keyword evidence="4" id="KW-1185">Reference proteome</keyword>
<protein>
    <recommendedName>
        <fullName evidence="2">FHA domain-containing protein</fullName>
    </recommendedName>
</protein>
<name>A0A6A6E100_9PEZI</name>
<dbReference type="AlphaFoldDB" id="A0A6A6E100"/>
<gene>
    <name evidence="3" type="ORF">K469DRAFT_689495</name>
</gene>
<sequence>MLIIPLRREGVRLCTRRDLQPREQFAARSSAAPEASTASGSPEPGVNNSIGGQKDAPPAYLYEPELQLTFSHGPKGDTGFALGKGRNKCDIVLPNIEDSISGRHCYITFDKQNRFILQGESFNGTIVPTTGKGERGAANPYGSSADTECPGTLKNVVEFHKNLQISNRPLQA</sequence>
<dbReference type="SUPFAM" id="SSF49879">
    <property type="entry name" value="SMAD/FHA domain"/>
    <property type="match status" value="1"/>
</dbReference>
<evidence type="ECO:0000313" key="4">
    <source>
        <dbReference type="Proteomes" id="UP000800200"/>
    </source>
</evidence>
<feature type="region of interest" description="Disordered" evidence="1">
    <location>
        <begin position="22"/>
        <end position="58"/>
    </location>
</feature>
<evidence type="ECO:0000256" key="1">
    <source>
        <dbReference type="SAM" id="MobiDB-lite"/>
    </source>
</evidence>
<evidence type="ECO:0000259" key="2">
    <source>
        <dbReference type="PROSITE" id="PS50006"/>
    </source>
</evidence>
<accession>A0A6A6E100</accession>
<feature type="domain" description="FHA" evidence="2">
    <location>
        <begin position="80"/>
        <end position="127"/>
    </location>
</feature>
<reference evidence="3" key="1">
    <citation type="journal article" date="2020" name="Stud. Mycol.">
        <title>101 Dothideomycetes genomes: a test case for predicting lifestyles and emergence of pathogens.</title>
        <authorList>
            <person name="Haridas S."/>
            <person name="Albert R."/>
            <person name="Binder M."/>
            <person name="Bloem J."/>
            <person name="Labutti K."/>
            <person name="Salamov A."/>
            <person name="Andreopoulos B."/>
            <person name="Baker S."/>
            <person name="Barry K."/>
            <person name="Bills G."/>
            <person name="Bluhm B."/>
            <person name="Cannon C."/>
            <person name="Castanera R."/>
            <person name="Culley D."/>
            <person name="Daum C."/>
            <person name="Ezra D."/>
            <person name="Gonzalez J."/>
            <person name="Henrissat B."/>
            <person name="Kuo A."/>
            <person name="Liang C."/>
            <person name="Lipzen A."/>
            <person name="Lutzoni F."/>
            <person name="Magnuson J."/>
            <person name="Mondo S."/>
            <person name="Nolan M."/>
            <person name="Ohm R."/>
            <person name="Pangilinan J."/>
            <person name="Park H.-J."/>
            <person name="Ramirez L."/>
            <person name="Alfaro M."/>
            <person name="Sun H."/>
            <person name="Tritt A."/>
            <person name="Yoshinaga Y."/>
            <person name="Zwiers L.-H."/>
            <person name="Turgeon B."/>
            <person name="Goodwin S."/>
            <person name="Spatafora J."/>
            <person name="Crous P."/>
            <person name="Grigoriev I."/>
        </authorList>
    </citation>
    <scope>NUCLEOTIDE SEQUENCE</scope>
    <source>
        <strain evidence="3">CBS 207.26</strain>
    </source>
</reference>
<dbReference type="EMBL" id="ML994639">
    <property type="protein sequence ID" value="KAF2184158.1"/>
    <property type="molecule type" value="Genomic_DNA"/>
</dbReference>
<organism evidence="3 4">
    <name type="scientific">Zopfia rhizophila CBS 207.26</name>
    <dbReference type="NCBI Taxonomy" id="1314779"/>
    <lineage>
        <taxon>Eukaryota</taxon>
        <taxon>Fungi</taxon>
        <taxon>Dikarya</taxon>
        <taxon>Ascomycota</taxon>
        <taxon>Pezizomycotina</taxon>
        <taxon>Dothideomycetes</taxon>
        <taxon>Dothideomycetes incertae sedis</taxon>
        <taxon>Zopfiaceae</taxon>
        <taxon>Zopfia</taxon>
    </lineage>
</organism>
<dbReference type="InterPro" id="IPR000253">
    <property type="entry name" value="FHA_dom"/>
</dbReference>
<dbReference type="Pfam" id="PF00498">
    <property type="entry name" value="FHA"/>
    <property type="match status" value="1"/>
</dbReference>
<evidence type="ECO:0000313" key="3">
    <source>
        <dbReference type="EMBL" id="KAF2184158.1"/>
    </source>
</evidence>
<dbReference type="OrthoDB" id="10252171at2759"/>
<dbReference type="InterPro" id="IPR008984">
    <property type="entry name" value="SMAD_FHA_dom_sf"/>
</dbReference>